<dbReference type="PANTHER" id="PTHR43378:SF2">
    <property type="entry name" value="UDP-3-O-ACYLGLUCOSAMINE N-ACYLTRANSFERASE 1, MITOCHONDRIAL-RELATED"/>
    <property type="match status" value="1"/>
</dbReference>
<dbReference type="Gene3D" id="2.160.10.10">
    <property type="entry name" value="Hexapeptide repeat proteins"/>
    <property type="match status" value="1"/>
</dbReference>
<evidence type="ECO:0000256" key="4">
    <source>
        <dbReference type="ARBA" id="ARBA00023098"/>
    </source>
</evidence>
<dbReference type="GO" id="GO:0016410">
    <property type="term" value="F:N-acyltransferase activity"/>
    <property type="evidence" value="ECO:0007669"/>
    <property type="project" value="InterPro"/>
</dbReference>
<evidence type="ECO:0000256" key="1">
    <source>
        <dbReference type="ARBA" id="ARBA00022516"/>
    </source>
</evidence>
<evidence type="ECO:0000313" key="8">
    <source>
        <dbReference type="EMBL" id="SSA44445.1"/>
    </source>
</evidence>
<keyword evidence="9" id="KW-1185">Reference proteome</keyword>
<evidence type="ECO:0000256" key="6">
    <source>
        <dbReference type="HAMAP-Rule" id="MF_00523"/>
    </source>
</evidence>
<comment type="catalytic activity">
    <reaction evidence="6">
        <text>a UDP-3-O-[(3R)-3-hydroxyacyl]-alpha-D-glucosamine + a (3R)-hydroxyacyl-[ACP] = a UDP-2-N,3-O-bis[(3R)-3-hydroxyacyl]-alpha-D-glucosamine + holo-[ACP] + H(+)</text>
        <dbReference type="Rhea" id="RHEA:53836"/>
        <dbReference type="Rhea" id="RHEA-COMP:9685"/>
        <dbReference type="Rhea" id="RHEA-COMP:9945"/>
        <dbReference type="ChEBI" id="CHEBI:15378"/>
        <dbReference type="ChEBI" id="CHEBI:64479"/>
        <dbReference type="ChEBI" id="CHEBI:78827"/>
        <dbReference type="ChEBI" id="CHEBI:137740"/>
        <dbReference type="ChEBI" id="CHEBI:137748"/>
        <dbReference type="EC" id="2.3.1.191"/>
    </reaction>
</comment>
<evidence type="ECO:0000256" key="5">
    <source>
        <dbReference type="ARBA" id="ARBA00023315"/>
    </source>
</evidence>
<reference evidence="7 9" key="2">
    <citation type="submission" date="2018-03" db="EMBL/GenBank/DDBJ databases">
        <title>Genomic Encyclopedia of Archaeal and Bacterial Type Strains, Phase II (KMG-II): from individual species to whole genera.</title>
        <authorList>
            <person name="Goeker M."/>
        </authorList>
    </citation>
    <scope>NUCLEOTIDE SEQUENCE [LARGE SCALE GENOMIC DNA]</scope>
    <source>
        <strain evidence="7 9">DSM 25227</strain>
    </source>
</reference>
<dbReference type="Gene3D" id="3.40.1390.10">
    <property type="entry name" value="MurE/MurF, N-terminal domain"/>
    <property type="match status" value="1"/>
</dbReference>
<dbReference type="CDD" id="cd03352">
    <property type="entry name" value="LbH_LpxD"/>
    <property type="match status" value="1"/>
</dbReference>
<dbReference type="GO" id="GO:0103118">
    <property type="term" value="F:UDP-3-O-[(3R)-3-hydroxyacyl]-glucosamine N-acyltransferase activity"/>
    <property type="evidence" value="ECO:0007669"/>
    <property type="project" value="UniProtKB-EC"/>
</dbReference>
<dbReference type="EMBL" id="UETC01000003">
    <property type="protein sequence ID" value="SSA44445.1"/>
    <property type="molecule type" value="Genomic_DNA"/>
</dbReference>
<dbReference type="Proteomes" id="UP000245839">
    <property type="component" value="Unassembled WGS sequence"/>
</dbReference>
<sequence length="364" mass="37004">MFTLQDIADALGRPVEGDGTLTLRRAAEPSAAGPEDLALAMSPSYADALARGAARAAILWEGADWQAMGLAGAVTVPRARLAMARITAALDPGPELAPGIHPSAIVDPTAEIAPDAAIGPLCVVGPRVRIGAGTRLLAHVTVGADARIGENCLLHPGVRVGSRVTLGDRVICQPGATIGGDGFSFVTPEESGVEKARRSLGATGEVAPQSWTRIHSLGSVTIGDDVEIGSNATIDKGTVADTRVGRGTKIDNLVQIGHNNIIGEDCLLCGQVGLAGSSVVGDRVVLGGQVGVNDNITIGDDVVAGGASKIFTRVPSGAVILGHPAVKMETQIQIQKATRRLPRLAAQIAELRAAVAKLTGGDGA</sequence>
<gene>
    <name evidence="6" type="primary">lpxD</name>
    <name evidence="7" type="ORF">BCF38_103199</name>
    <name evidence="8" type="ORF">SAMN05421539_103199</name>
</gene>
<dbReference type="InterPro" id="IPR007691">
    <property type="entry name" value="LpxD"/>
</dbReference>
<comment type="pathway">
    <text evidence="6">Bacterial outer membrane biogenesis; LPS lipid A biosynthesis.</text>
</comment>
<evidence type="ECO:0000313" key="7">
    <source>
        <dbReference type="EMBL" id="PWJ20382.1"/>
    </source>
</evidence>
<dbReference type="RefSeq" id="WP_109563973.1">
    <property type="nucleotide sequence ID" value="NZ_QGDJ01000003.1"/>
</dbReference>
<dbReference type="InterPro" id="IPR011004">
    <property type="entry name" value="Trimer_LpxA-like_sf"/>
</dbReference>
<dbReference type="Pfam" id="PF00132">
    <property type="entry name" value="Hexapep"/>
    <property type="match status" value="1"/>
</dbReference>
<keyword evidence="5 6" id="KW-0012">Acyltransferase</keyword>
<comment type="function">
    <text evidence="6">Catalyzes the N-acylation of UDP-3-O-acylglucosamine using 3-hydroxyacyl-ACP as the acyl donor. Is involved in the biosynthesis of lipid A, a phosphorylated glycolipid that anchors the lipopolysaccharide to the outer membrane of the cell.</text>
</comment>
<evidence type="ECO:0000256" key="2">
    <source>
        <dbReference type="ARBA" id="ARBA00022556"/>
    </source>
</evidence>
<dbReference type="NCBIfam" id="TIGR01853">
    <property type="entry name" value="lipid_A_lpxD"/>
    <property type="match status" value="1"/>
</dbReference>
<protein>
    <recommendedName>
        <fullName evidence="6">UDP-3-O-acylglucosamine N-acyltransferase</fullName>
        <ecNumber evidence="6">2.3.1.191</ecNumber>
    </recommendedName>
</protein>
<dbReference type="UniPathway" id="UPA00973"/>
<dbReference type="InterPro" id="IPR001451">
    <property type="entry name" value="Hexapep"/>
</dbReference>
<dbReference type="EC" id="2.3.1.191" evidence="6"/>
<dbReference type="EMBL" id="QGDJ01000003">
    <property type="protein sequence ID" value="PWJ20382.1"/>
    <property type="molecule type" value="Genomic_DNA"/>
</dbReference>
<dbReference type="GO" id="GO:0016020">
    <property type="term" value="C:membrane"/>
    <property type="evidence" value="ECO:0007669"/>
    <property type="project" value="GOC"/>
</dbReference>
<evidence type="ECO:0000313" key="9">
    <source>
        <dbReference type="Proteomes" id="UP000245839"/>
    </source>
</evidence>
<accession>A0A2Y9AJX2</accession>
<comment type="similarity">
    <text evidence="6">Belongs to the transferase hexapeptide repeat family. LpxD subfamily.</text>
</comment>
<dbReference type="AlphaFoldDB" id="A0A2Y9AJX2"/>
<reference evidence="8 10" key="1">
    <citation type="submission" date="2016-10" db="EMBL/GenBank/DDBJ databases">
        <authorList>
            <person name="Cai Z."/>
        </authorList>
    </citation>
    <scope>NUCLEOTIDE SEQUENCE [LARGE SCALE GENOMIC DNA]</scope>
    <source>
        <strain evidence="8 10">DSM 25227</strain>
    </source>
</reference>
<name>A0A2Y9AJX2_9RHOB</name>
<evidence type="ECO:0000313" key="10">
    <source>
        <dbReference type="Proteomes" id="UP000251571"/>
    </source>
</evidence>
<dbReference type="Proteomes" id="UP000251571">
    <property type="component" value="Unassembled WGS sequence"/>
</dbReference>
<proteinExistence type="inferred from homology"/>
<feature type="active site" description="Proton acceptor" evidence="6">
    <location>
        <position position="258"/>
    </location>
</feature>
<keyword evidence="1 6" id="KW-0444">Lipid biosynthesis</keyword>
<comment type="subunit">
    <text evidence="6">Homotrimer.</text>
</comment>
<dbReference type="GO" id="GO:0009245">
    <property type="term" value="P:lipid A biosynthetic process"/>
    <property type="evidence" value="ECO:0007669"/>
    <property type="project" value="UniProtKB-UniRule"/>
</dbReference>
<keyword evidence="3 6" id="KW-0808">Transferase</keyword>
<keyword evidence="4 6" id="KW-0443">Lipid metabolism</keyword>
<evidence type="ECO:0000256" key="3">
    <source>
        <dbReference type="ARBA" id="ARBA00022679"/>
    </source>
</evidence>
<dbReference type="OrthoDB" id="9784739at2"/>
<organism evidence="8 10">
    <name type="scientific">Jannaschia seohaensis</name>
    <dbReference type="NCBI Taxonomy" id="475081"/>
    <lineage>
        <taxon>Bacteria</taxon>
        <taxon>Pseudomonadati</taxon>
        <taxon>Pseudomonadota</taxon>
        <taxon>Alphaproteobacteria</taxon>
        <taxon>Rhodobacterales</taxon>
        <taxon>Roseobacteraceae</taxon>
        <taxon>Jannaschia</taxon>
    </lineage>
</organism>
<keyword evidence="2 6" id="KW-0441">Lipid A biosynthesis</keyword>
<dbReference type="PANTHER" id="PTHR43378">
    <property type="entry name" value="UDP-3-O-ACYLGLUCOSAMINE N-ACYLTRANSFERASE"/>
    <property type="match status" value="1"/>
</dbReference>
<dbReference type="NCBIfam" id="NF002060">
    <property type="entry name" value="PRK00892.1"/>
    <property type="match status" value="1"/>
</dbReference>
<dbReference type="HAMAP" id="MF_00523">
    <property type="entry name" value="LpxD"/>
    <property type="match status" value="1"/>
</dbReference>
<dbReference type="SUPFAM" id="SSF51161">
    <property type="entry name" value="Trimeric LpxA-like enzymes"/>
    <property type="match status" value="1"/>
</dbReference>
<keyword evidence="6" id="KW-0677">Repeat</keyword>